<dbReference type="Pfam" id="PF06094">
    <property type="entry name" value="GGACT"/>
    <property type="match status" value="1"/>
</dbReference>
<dbReference type="InterPro" id="IPR045038">
    <property type="entry name" value="AIG2-like"/>
</dbReference>
<proteinExistence type="inferred from homology"/>
<keyword evidence="7" id="KW-1185">Reference proteome</keyword>
<dbReference type="PANTHER" id="PTHR31544">
    <property type="entry name" value="AIG2-LIKE PROTEIN D"/>
    <property type="match status" value="1"/>
</dbReference>
<evidence type="ECO:0000256" key="1">
    <source>
        <dbReference type="ARBA" id="ARBA00008861"/>
    </source>
</evidence>
<organism evidence="6 7">
    <name type="scientific">Fusarium floridanum</name>
    <dbReference type="NCBI Taxonomy" id="1325733"/>
    <lineage>
        <taxon>Eukaryota</taxon>
        <taxon>Fungi</taxon>
        <taxon>Dikarya</taxon>
        <taxon>Ascomycota</taxon>
        <taxon>Pezizomycotina</taxon>
        <taxon>Sordariomycetes</taxon>
        <taxon>Hypocreomycetidae</taxon>
        <taxon>Hypocreales</taxon>
        <taxon>Nectriaceae</taxon>
        <taxon>Fusarium</taxon>
        <taxon>Fusarium solani species complex</taxon>
    </lineage>
</organism>
<feature type="signal peptide" evidence="4">
    <location>
        <begin position="1"/>
        <end position="26"/>
    </location>
</feature>
<reference evidence="6 7" key="1">
    <citation type="submission" date="2017-06" db="EMBL/GenBank/DDBJ databases">
        <title>Comparative genomic analysis of Ambrosia Fusariam Clade fungi.</title>
        <authorList>
            <person name="Stajich J.E."/>
            <person name="Carrillo J."/>
            <person name="Kijimoto T."/>
            <person name="Eskalen A."/>
            <person name="O'Donnell K."/>
            <person name="Kasson M."/>
        </authorList>
    </citation>
    <scope>NUCLEOTIDE SEQUENCE [LARGE SCALE GENOMIC DNA]</scope>
    <source>
        <strain evidence="6 7">NRRL62606</strain>
    </source>
</reference>
<dbReference type="CDD" id="cd06661">
    <property type="entry name" value="GGCT_like"/>
    <property type="match status" value="1"/>
</dbReference>
<sequence length="162" mass="18146">MAKQSTTPRPLFVYGTLRALPLLSWALTGDASNTEAVLPLLHPAKVYGYARFALRNRDYPAVVQHEDASSVVDGYLLLLKTTSQRKKLDDFEGEAYKVTPVSVELVDGITIDADMYVWDGDIGAVSTEPWELDTFIKERLEDWIDLFEGMELVGEDSETEQS</sequence>
<feature type="chain" id="PRO_5019326148" description="Putative gamma-glutamylcyclotransferase" evidence="4">
    <location>
        <begin position="27"/>
        <end position="162"/>
    </location>
</feature>
<comment type="similarity">
    <text evidence="1">Belongs to the gamma-glutamylcyclotransferase family.</text>
</comment>
<dbReference type="EMBL" id="NKCL01000070">
    <property type="protein sequence ID" value="RSL84298.1"/>
    <property type="molecule type" value="Genomic_DNA"/>
</dbReference>
<name>A0A428S376_9HYPO</name>
<dbReference type="InterPro" id="IPR036568">
    <property type="entry name" value="GGCT-like_sf"/>
</dbReference>
<evidence type="ECO:0000256" key="3">
    <source>
        <dbReference type="ARBA" id="ARBA00030602"/>
    </source>
</evidence>
<dbReference type="Proteomes" id="UP000287972">
    <property type="component" value="Unassembled WGS sequence"/>
</dbReference>
<dbReference type="PANTHER" id="PTHR31544:SF2">
    <property type="entry name" value="AIG2-LIKE PROTEIN D"/>
    <property type="match status" value="1"/>
</dbReference>
<keyword evidence="2" id="KW-0808">Transferase</keyword>
<dbReference type="InterPro" id="IPR013024">
    <property type="entry name" value="GGCT-like"/>
</dbReference>
<evidence type="ECO:0000313" key="6">
    <source>
        <dbReference type="EMBL" id="RSL84298.1"/>
    </source>
</evidence>
<dbReference type="GO" id="GO:0016740">
    <property type="term" value="F:transferase activity"/>
    <property type="evidence" value="ECO:0007669"/>
    <property type="project" value="UniProtKB-KW"/>
</dbReference>
<dbReference type="SUPFAM" id="SSF110857">
    <property type="entry name" value="Gamma-glutamyl cyclotransferase-like"/>
    <property type="match status" value="1"/>
</dbReference>
<keyword evidence="4" id="KW-0732">Signal</keyword>
<protein>
    <recommendedName>
        <fullName evidence="3">Putative gamma-glutamylcyclotransferase</fullName>
    </recommendedName>
</protein>
<feature type="domain" description="Gamma-glutamylcyclotransferase AIG2-like" evidence="5">
    <location>
        <begin position="11"/>
        <end position="120"/>
    </location>
</feature>
<accession>A0A428S376</accession>
<gene>
    <name evidence="6" type="ORF">CEP51_004006</name>
</gene>
<comment type="caution">
    <text evidence="6">The sequence shown here is derived from an EMBL/GenBank/DDBJ whole genome shotgun (WGS) entry which is preliminary data.</text>
</comment>
<evidence type="ECO:0000256" key="4">
    <source>
        <dbReference type="SAM" id="SignalP"/>
    </source>
</evidence>
<dbReference type="Gene3D" id="3.10.490.10">
    <property type="entry name" value="Gamma-glutamyl cyclotransferase-like"/>
    <property type="match status" value="1"/>
</dbReference>
<dbReference type="AlphaFoldDB" id="A0A428S376"/>
<evidence type="ECO:0000256" key="2">
    <source>
        <dbReference type="ARBA" id="ARBA00022679"/>
    </source>
</evidence>
<evidence type="ECO:0000313" key="7">
    <source>
        <dbReference type="Proteomes" id="UP000287972"/>
    </source>
</evidence>
<evidence type="ECO:0000259" key="5">
    <source>
        <dbReference type="Pfam" id="PF06094"/>
    </source>
</evidence>
<dbReference type="InterPro" id="IPR009288">
    <property type="entry name" value="AIG2-like_dom"/>
</dbReference>